<dbReference type="AlphaFoldDB" id="A0A1G8JSW1"/>
<keyword evidence="5" id="KW-1185">Reference proteome</keyword>
<dbReference type="InterPro" id="IPR036237">
    <property type="entry name" value="Xyl_isomerase-like_sf"/>
</dbReference>
<dbReference type="OrthoDB" id="3185623at2"/>
<dbReference type="InterPro" id="IPR050417">
    <property type="entry name" value="Sugar_Epim/Isomerase"/>
</dbReference>
<gene>
    <name evidence="4" type="ORF">SAMN05660652_03246</name>
</gene>
<dbReference type="PANTHER" id="PTHR43489">
    <property type="entry name" value="ISOMERASE"/>
    <property type="match status" value="1"/>
</dbReference>
<dbReference type="NCBIfam" id="TIGR00542">
    <property type="entry name" value="hxl6Piso_put"/>
    <property type="match status" value="1"/>
</dbReference>
<keyword evidence="1 4" id="KW-0413">Isomerase</keyword>
<sequence length="284" mass="32147">MDNPVGIYEKALPKHLSWSERFAAARNAGYDFLELSVDETPERMARLDWSLAERLDFFRQSREAGIPVPSMCLSGHRKIPFGSADPAIRKQAADFMEKAIRFACDTGIRVIQLAGYDVYYEPSTRASRERYIEGMEKALEVAAQHQVMLGLEIMDTPFQNSITRYLKLKERLPSPWFKVYPDLGNLTAWGNDVAHELEIGIDHIVGVHVKETKAVGPDFPGAFRDIPFGEGCVDFVHCFQTLKSLRYAGPFLIEMWTEKAADPLAEIAKARQWVGERLTQGGYE</sequence>
<dbReference type="STRING" id="83767.SAMN05660652_03246"/>
<dbReference type="GO" id="GO:0034015">
    <property type="term" value="F:L-ribulose-5-phosphate 3-epimerase activity"/>
    <property type="evidence" value="ECO:0007669"/>
    <property type="project" value="TreeGrafter"/>
</dbReference>
<dbReference type="EMBL" id="FNCY01000017">
    <property type="protein sequence ID" value="SDI34157.1"/>
    <property type="molecule type" value="Genomic_DNA"/>
</dbReference>
<dbReference type="NCBIfam" id="NF009689">
    <property type="entry name" value="PRK13210.1"/>
    <property type="match status" value="1"/>
</dbReference>
<reference evidence="4 5" key="1">
    <citation type="submission" date="2016-10" db="EMBL/GenBank/DDBJ databases">
        <authorList>
            <person name="de Groot N.N."/>
        </authorList>
    </citation>
    <scope>NUCLEOTIDE SEQUENCE [LARGE SCALE GENOMIC DNA]</scope>
    <source>
        <strain evidence="4 5">DSM 5885</strain>
    </source>
</reference>
<dbReference type="SUPFAM" id="SSF51658">
    <property type="entry name" value="Xylose isomerase-like"/>
    <property type="match status" value="1"/>
</dbReference>
<organism evidence="4 5">
    <name type="scientific">Propionivibrio dicarboxylicus</name>
    <dbReference type="NCBI Taxonomy" id="83767"/>
    <lineage>
        <taxon>Bacteria</taxon>
        <taxon>Pseudomonadati</taxon>
        <taxon>Pseudomonadota</taxon>
        <taxon>Betaproteobacteria</taxon>
        <taxon>Rhodocyclales</taxon>
        <taxon>Rhodocyclaceae</taxon>
        <taxon>Propionivibrio</taxon>
    </lineage>
</organism>
<evidence type="ECO:0000313" key="5">
    <source>
        <dbReference type="Proteomes" id="UP000198607"/>
    </source>
</evidence>
<evidence type="ECO:0000256" key="1">
    <source>
        <dbReference type="ARBA" id="ARBA00023235"/>
    </source>
</evidence>
<evidence type="ECO:0000256" key="2">
    <source>
        <dbReference type="NCBIfam" id="TIGR00542"/>
    </source>
</evidence>
<dbReference type="InterPro" id="IPR013022">
    <property type="entry name" value="Xyl_isomerase-like_TIM-brl"/>
</dbReference>
<protein>
    <recommendedName>
        <fullName evidence="2">L-ribulose-5-phosphate 3-epimerase</fullName>
    </recommendedName>
</protein>
<evidence type="ECO:0000313" key="4">
    <source>
        <dbReference type="EMBL" id="SDI34157.1"/>
    </source>
</evidence>
<evidence type="ECO:0000259" key="3">
    <source>
        <dbReference type="Pfam" id="PF01261"/>
    </source>
</evidence>
<name>A0A1G8JSW1_9RHOO</name>
<dbReference type="PANTHER" id="PTHR43489:SF1">
    <property type="entry name" value="L-RIBULOSE-5-PHOSPHATE 3-EPIMERASE SGBU-RELATED"/>
    <property type="match status" value="1"/>
</dbReference>
<proteinExistence type="predicted"/>
<dbReference type="GO" id="GO:0016861">
    <property type="term" value="F:intramolecular oxidoreductase activity, interconverting aldoses and ketoses"/>
    <property type="evidence" value="ECO:0007669"/>
    <property type="project" value="InterPro"/>
</dbReference>
<dbReference type="GO" id="GO:0019852">
    <property type="term" value="P:L-ascorbic acid metabolic process"/>
    <property type="evidence" value="ECO:0007669"/>
    <property type="project" value="TreeGrafter"/>
</dbReference>
<accession>A0A1G8JSW1</accession>
<dbReference type="Proteomes" id="UP000198607">
    <property type="component" value="Unassembled WGS sequence"/>
</dbReference>
<dbReference type="Pfam" id="PF01261">
    <property type="entry name" value="AP_endonuc_2"/>
    <property type="match status" value="1"/>
</dbReference>
<dbReference type="RefSeq" id="WP_091939063.1">
    <property type="nucleotide sequence ID" value="NZ_FNCY01000017.1"/>
</dbReference>
<dbReference type="InterPro" id="IPR004560">
    <property type="entry name" value="L-Ru-5P_3-Epase"/>
</dbReference>
<feature type="domain" description="Xylose isomerase-like TIM barrel" evidence="3">
    <location>
        <begin position="22"/>
        <end position="274"/>
    </location>
</feature>
<dbReference type="Gene3D" id="3.20.20.150">
    <property type="entry name" value="Divalent-metal-dependent TIM barrel enzymes"/>
    <property type="match status" value="1"/>
</dbReference>
<dbReference type="NCBIfam" id="NF009688">
    <property type="entry name" value="PRK13209.1"/>
    <property type="match status" value="1"/>
</dbReference>